<dbReference type="Proteomes" id="UP000681425">
    <property type="component" value="Chromosome"/>
</dbReference>
<keyword evidence="9" id="KW-1185">Reference proteome</keyword>
<dbReference type="EMBL" id="CP073910">
    <property type="protein sequence ID" value="QUT07715.1"/>
    <property type="molecule type" value="Genomic_DNA"/>
</dbReference>
<dbReference type="InterPro" id="IPR045054">
    <property type="entry name" value="P4HA-like"/>
</dbReference>
<dbReference type="RefSeq" id="WP_212610704.1">
    <property type="nucleotide sequence ID" value="NZ_CP073910.1"/>
</dbReference>
<name>A0A975KAD1_9SPHN</name>
<dbReference type="PROSITE" id="PS51471">
    <property type="entry name" value="FE2OG_OXY"/>
    <property type="match status" value="1"/>
</dbReference>
<dbReference type="Gene3D" id="2.60.120.620">
    <property type="entry name" value="q2cbj1_9rhob like domain"/>
    <property type="match status" value="1"/>
</dbReference>
<keyword evidence="4" id="KW-0223">Dioxygenase</keyword>
<dbReference type="InterPro" id="IPR044862">
    <property type="entry name" value="Pro_4_hyd_alph_FE2OG_OXY"/>
</dbReference>
<dbReference type="GO" id="GO:0005506">
    <property type="term" value="F:iron ion binding"/>
    <property type="evidence" value="ECO:0007669"/>
    <property type="project" value="InterPro"/>
</dbReference>
<dbReference type="KEGG" id="spph:KFK14_10195"/>
<sequence length="214" mass="23872">METVIPIATDADPVRLSGHARVQRFPSRDLTLFIQRDFLDADECMGLIERIDANRRPSTIADSNGDHYFRTSETCDLSIDDPFVAAIDAKIAAYAGIVPAHGEPIQGQHYAPGQEFKAHTDYFDPKGEDFARFCSVAGNRTWTFMIYLNEPGAGGATRFTKVNKIIQPEPGKLLAWNNRLPGGEPNPASIHHGMKVRAGAKYIITKWFRERPWG</sequence>
<keyword evidence="6" id="KW-0408">Iron</keyword>
<evidence type="ECO:0000256" key="3">
    <source>
        <dbReference type="ARBA" id="ARBA00022896"/>
    </source>
</evidence>
<evidence type="ECO:0000256" key="2">
    <source>
        <dbReference type="ARBA" id="ARBA00022723"/>
    </source>
</evidence>
<dbReference type="Pfam" id="PF13640">
    <property type="entry name" value="2OG-FeII_Oxy_3"/>
    <property type="match status" value="1"/>
</dbReference>
<reference evidence="8" key="1">
    <citation type="submission" date="2021-04" db="EMBL/GenBank/DDBJ databases">
        <title>Isolation of p-tert-butylphenol degrading bacteria Sphingobium phenoxybenzoativorans Tas13 from active sludge.</title>
        <authorList>
            <person name="Li Y."/>
        </authorList>
    </citation>
    <scope>NUCLEOTIDE SEQUENCE</scope>
    <source>
        <strain evidence="8">Tas13</strain>
    </source>
</reference>
<evidence type="ECO:0000313" key="8">
    <source>
        <dbReference type="EMBL" id="QUT07715.1"/>
    </source>
</evidence>
<comment type="cofactor">
    <cofactor evidence="1">
        <name>L-ascorbate</name>
        <dbReference type="ChEBI" id="CHEBI:38290"/>
    </cofactor>
</comment>
<feature type="domain" description="Fe2OG dioxygenase" evidence="7">
    <location>
        <begin position="101"/>
        <end position="210"/>
    </location>
</feature>
<keyword evidence="5" id="KW-0560">Oxidoreductase</keyword>
<dbReference type="AlphaFoldDB" id="A0A975KAD1"/>
<dbReference type="InterPro" id="IPR005123">
    <property type="entry name" value="Oxoglu/Fe-dep_dioxygenase_dom"/>
</dbReference>
<keyword evidence="3" id="KW-0847">Vitamin C</keyword>
<accession>A0A975KAD1</accession>
<proteinExistence type="predicted"/>
<keyword evidence="2" id="KW-0479">Metal-binding</keyword>
<dbReference type="SMART" id="SM00702">
    <property type="entry name" value="P4Hc"/>
    <property type="match status" value="1"/>
</dbReference>
<dbReference type="GO" id="GO:0051213">
    <property type="term" value="F:dioxygenase activity"/>
    <property type="evidence" value="ECO:0007669"/>
    <property type="project" value="UniProtKB-KW"/>
</dbReference>
<evidence type="ECO:0000259" key="7">
    <source>
        <dbReference type="PROSITE" id="PS51471"/>
    </source>
</evidence>
<evidence type="ECO:0000256" key="6">
    <source>
        <dbReference type="ARBA" id="ARBA00023004"/>
    </source>
</evidence>
<evidence type="ECO:0000256" key="1">
    <source>
        <dbReference type="ARBA" id="ARBA00001961"/>
    </source>
</evidence>
<gene>
    <name evidence="8" type="ORF">KFK14_10195</name>
</gene>
<evidence type="ECO:0000313" key="9">
    <source>
        <dbReference type="Proteomes" id="UP000681425"/>
    </source>
</evidence>
<dbReference type="PANTHER" id="PTHR10869">
    <property type="entry name" value="PROLYL 4-HYDROXYLASE ALPHA SUBUNIT"/>
    <property type="match status" value="1"/>
</dbReference>
<evidence type="ECO:0000256" key="5">
    <source>
        <dbReference type="ARBA" id="ARBA00023002"/>
    </source>
</evidence>
<dbReference type="GO" id="GO:0031418">
    <property type="term" value="F:L-ascorbic acid binding"/>
    <property type="evidence" value="ECO:0007669"/>
    <property type="project" value="UniProtKB-KW"/>
</dbReference>
<organism evidence="8 9">
    <name type="scientific">Sphingobium phenoxybenzoativorans</name>
    <dbReference type="NCBI Taxonomy" id="1592790"/>
    <lineage>
        <taxon>Bacteria</taxon>
        <taxon>Pseudomonadati</taxon>
        <taxon>Pseudomonadota</taxon>
        <taxon>Alphaproteobacteria</taxon>
        <taxon>Sphingomonadales</taxon>
        <taxon>Sphingomonadaceae</taxon>
        <taxon>Sphingobium</taxon>
    </lineage>
</organism>
<dbReference type="InterPro" id="IPR006620">
    <property type="entry name" value="Pro_4_hyd_alph"/>
</dbReference>
<dbReference type="PANTHER" id="PTHR10869:SF246">
    <property type="entry name" value="TRANSMEMBRANE PROLYL 4-HYDROXYLASE"/>
    <property type="match status" value="1"/>
</dbReference>
<dbReference type="GO" id="GO:0016705">
    <property type="term" value="F:oxidoreductase activity, acting on paired donors, with incorporation or reduction of molecular oxygen"/>
    <property type="evidence" value="ECO:0007669"/>
    <property type="project" value="InterPro"/>
</dbReference>
<evidence type="ECO:0000256" key="4">
    <source>
        <dbReference type="ARBA" id="ARBA00022964"/>
    </source>
</evidence>
<protein>
    <submittedName>
        <fullName evidence="8">2OG-Fe(II) oxygenase</fullName>
    </submittedName>
</protein>